<reference evidence="2" key="1">
    <citation type="journal article" date="2019" name="PLoS Negl. Trop. Dis.">
        <title>Revisiting the worldwide diversity of Leptospira species in the environment.</title>
        <authorList>
            <person name="Vincent A.T."/>
            <person name="Schiettekatte O."/>
            <person name="Bourhy P."/>
            <person name="Veyrier F.J."/>
            <person name="Picardeau M."/>
        </authorList>
    </citation>
    <scope>NUCLEOTIDE SEQUENCE [LARGE SCALE GENOMIC DNA]</scope>
    <source>
        <strain evidence="2">201800299</strain>
    </source>
</reference>
<protein>
    <submittedName>
        <fullName evidence="2">Uncharacterized protein</fullName>
    </submittedName>
</protein>
<evidence type="ECO:0000313" key="3">
    <source>
        <dbReference type="Proteomes" id="UP000298277"/>
    </source>
</evidence>
<evidence type="ECO:0000313" key="2">
    <source>
        <dbReference type="EMBL" id="TGK38470.1"/>
    </source>
</evidence>
<sequence length="335" mass="38933">MIKLRVSGFSEKFSHLNNKVDLKFSYLSFLRCYVTASYSKKEQGLLRYIELGAQALNYLHLKEDYLKYTERYETLEKSDKDNISYRTGEALLKIYSEQELKIETIIKLKKNANLQISKNKSLNHTIKPNVGITTKKAREPDFIGIDTNGLYHVLETKCRSQYSTSEHQHAINQVNTIDKINSKTPETKTACLFVIGNKSEGNIIDPDSSGLFNITIESSNILKSIYYPFYNFDSSNSIEIEYDNRSFLIRPFIFPSFYIGIERTVLTNSLTGNYSTKYRNWVNETNPVRELLFNNYVSIGNDGIIVLKIEEALESGIRIIGYPRRYNFPFHWLFW</sequence>
<dbReference type="Proteomes" id="UP000298277">
    <property type="component" value="Unassembled WGS sequence"/>
</dbReference>
<accession>A0A5F1YFZ6</accession>
<dbReference type="AlphaFoldDB" id="A0A5F1YFZ6"/>
<dbReference type="RefSeq" id="WP_135736125.1">
    <property type="nucleotide sequence ID" value="NZ_RQEZ01000088.1"/>
</dbReference>
<comment type="caution">
    <text evidence="2">The sequence shown here is derived from an EMBL/GenBank/DDBJ whole genome shotgun (WGS) entry which is preliminary data.</text>
</comment>
<evidence type="ECO:0000313" key="1">
    <source>
        <dbReference type="EMBL" id="TGK38468.1"/>
    </source>
</evidence>
<dbReference type="EMBL" id="RQFA01000010">
    <property type="protein sequence ID" value="TGK38468.1"/>
    <property type="molecule type" value="Genomic_DNA"/>
</dbReference>
<organism evidence="2 3">
    <name type="scientific">Leptospira gomenensis</name>
    <dbReference type="NCBI Taxonomy" id="2484974"/>
    <lineage>
        <taxon>Bacteria</taxon>
        <taxon>Pseudomonadati</taxon>
        <taxon>Spirochaetota</taxon>
        <taxon>Spirochaetia</taxon>
        <taxon>Leptospirales</taxon>
        <taxon>Leptospiraceae</taxon>
        <taxon>Leptospira</taxon>
    </lineage>
</organism>
<keyword evidence="3" id="KW-1185">Reference proteome</keyword>
<dbReference type="EMBL" id="RQFA01000010">
    <property type="protein sequence ID" value="TGK38470.1"/>
    <property type="molecule type" value="Genomic_DNA"/>
</dbReference>
<proteinExistence type="predicted"/>
<gene>
    <name evidence="1" type="ORF">EHQ17_02190</name>
    <name evidence="2" type="ORF">EHQ17_02200</name>
</gene>
<name>A0A5F1YFZ6_9LEPT</name>